<dbReference type="GO" id="GO:0003677">
    <property type="term" value="F:DNA binding"/>
    <property type="evidence" value="ECO:0007669"/>
    <property type="project" value="InterPro"/>
</dbReference>
<evidence type="ECO:0000256" key="3">
    <source>
        <dbReference type="ARBA" id="ARBA00013308"/>
    </source>
</evidence>
<keyword evidence="19" id="KW-1185">Reference proteome</keyword>
<dbReference type="FunFam" id="1.10.150.20:FF:000006">
    <property type="entry name" value="DNA ligase"/>
    <property type="match status" value="1"/>
</dbReference>
<dbReference type="Pfam" id="PF00533">
    <property type="entry name" value="BRCT"/>
    <property type="match status" value="1"/>
</dbReference>
<comment type="function">
    <text evidence="1 15">DNA ligase that catalyzes the formation of phosphodiester linkages between 5'-phosphoryl and 3'-hydroxyl groups in double-stranded DNA using NAD as a coenzyme and as the energy source for the reaction. It is essential for DNA replication and repair of damaged DNA.</text>
</comment>
<reference evidence="18 19" key="1">
    <citation type="submission" date="2019-03" db="EMBL/GenBank/DDBJ databases">
        <title>Complete genome sequence of Ferrigenium kumadai strain An22, a microaerophilic iron-oxidizing bacterium isolated from a paddy field soil.</title>
        <authorList>
            <person name="Watanabe T."/>
            <person name="Asakawa S."/>
        </authorList>
    </citation>
    <scope>NUCLEOTIDE SEQUENCE [LARGE SCALE GENOMIC DNA]</scope>
    <source>
        <strain evidence="18 19">An22</strain>
    </source>
</reference>
<keyword evidence="11 15" id="KW-0234">DNA repair</keyword>
<proteinExistence type="inferred from homology"/>
<dbReference type="CDD" id="cd00114">
    <property type="entry name" value="LIGANc"/>
    <property type="match status" value="1"/>
</dbReference>
<dbReference type="Gene3D" id="1.10.150.20">
    <property type="entry name" value="5' to 3' exonuclease, C-terminal subdomain"/>
    <property type="match status" value="2"/>
</dbReference>
<dbReference type="PROSITE" id="PS01055">
    <property type="entry name" value="DNA_LIGASE_N1"/>
    <property type="match status" value="1"/>
</dbReference>
<dbReference type="SUPFAM" id="SSF47781">
    <property type="entry name" value="RuvA domain 2-like"/>
    <property type="match status" value="1"/>
</dbReference>
<evidence type="ECO:0000259" key="17">
    <source>
        <dbReference type="PROSITE" id="PS50172"/>
    </source>
</evidence>
<dbReference type="InterPro" id="IPR012340">
    <property type="entry name" value="NA-bd_OB-fold"/>
</dbReference>
<keyword evidence="6 15" id="KW-0479">Metal-binding</keyword>
<dbReference type="SMART" id="SM00292">
    <property type="entry name" value="BRCT"/>
    <property type="match status" value="1"/>
</dbReference>
<evidence type="ECO:0000256" key="12">
    <source>
        <dbReference type="ARBA" id="ARBA00023211"/>
    </source>
</evidence>
<evidence type="ECO:0000256" key="16">
    <source>
        <dbReference type="RuleBase" id="RU000618"/>
    </source>
</evidence>
<evidence type="ECO:0000256" key="8">
    <source>
        <dbReference type="ARBA" id="ARBA00022833"/>
    </source>
</evidence>
<dbReference type="Gene3D" id="6.20.10.30">
    <property type="match status" value="1"/>
</dbReference>
<protein>
    <recommendedName>
        <fullName evidence="3 15">DNA ligase</fullName>
        <ecNumber evidence="2 15">6.5.1.2</ecNumber>
    </recommendedName>
    <alternativeName>
        <fullName evidence="15">Polydeoxyribonucleotide synthase [NAD(+)]</fullName>
    </alternativeName>
</protein>
<dbReference type="AlphaFoldDB" id="A0AAN1SZZ3"/>
<feature type="binding site" evidence="15">
    <location>
        <position position="140"/>
    </location>
    <ligand>
        <name>NAD(+)</name>
        <dbReference type="ChEBI" id="CHEBI:57540"/>
    </ligand>
</feature>
<dbReference type="RefSeq" id="WP_212786887.1">
    <property type="nucleotide sequence ID" value="NZ_AP019536.1"/>
</dbReference>
<dbReference type="InterPro" id="IPR004149">
    <property type="entry name" value="Znf_DNAligase_C4"/>
</dbReference>
<organism evidence="18 19">
    <name type="scientific">Ferrigenium kumadai</name>
    <dbReference type="NCBI Taxonomy" id="1682490"/>
    <lineage>
        <taxon>Bacteria</taxon>
        <taxon>Pseudomonadati</taxon>
        <taxon>Pseudomonadota</taxon>
        <taxon>Betaproteobacteria</taxon>
        <taxon>Nitrosomonadales</taxon>
        <taxon>Gallionellaceae</taxon>
        <taxon>Ferrigenium</taxon>
    </lineage>
</organism>
<dbReference type="PROSITE" id="PS01056">
    <property type="entry name" value="DNA_LIGASE_N2"/>
    <property type="match status" value="1"/>
</dbReference>
<feature type="binding site" evidence="15">
    <location>
        <begin position="80"/>
        <end position="81"/>
    </location>
    <ligand>
        <name>NAD(+)</name>
        <dbReference type="ChEBI" id="CHEBI:57540"/>
    </ligand>
</feature>
<dbReference type="SUPFAM" id="SSF52113">
    <property type="entry name" value="BRCT domain"/>
    <property type="match status" value="1"/>
</dbReference>
<evidence type="ECO:0000256" key="5">
    <source>
        <dbReference type="ARBA" id="ARBA00022705"/>
    </source>
</evidence>
<dbReference type="CDD" id="cd17748">
    <property type="entry name" value="BRCT_DNA_ligase_like"/>
    <property type="match status" value="1"/>
</dbReference>
<dbReference type="InterPro" id="IPR004150">
    <property type="entry name" value="NAD_DNA_ligase_OB"/>
</dbReference>
<dbReference type="Pfam" id="PF03120">
    <property type="entry name" value="OB_DNA_ligase"/>
    <property type="match status" value="1"/>
</dbReference>
<dbReference type="Gene3D" id="2.40.50.140">
    <property type="entry name" value="Nucleic acid-binding proteins"/>
    <property type="match status" value="1"/>
</dbReference>
<dbReference type="PIRSF" id="PIRSF001604">
    <property type="entry name" value="LigA"/>
    <property type="match status" value="1"/>
</dbReference>
<sequence>MSVASRIAQLRVEIERHNHAYYVLDAPTIPDAEYDKLFRELQSLEAQHPELRMPDSPTLRVGGKVLDGFAPVRHAVPMLSIRTETDISDEGAIAFDLRVRRELGLGETDAQVEYNCELKFDGLAINLRYERGLLVQAATRGDGETGEDVTQNVRTIHQVPLRLQGCEAPVLEVRGEVYMSRPDFERYNEKQRERGLPTLVNPRNGAAGSIRQLDPALAAQRPLSFFAYGLGEVQGWALPATHSAVLDALDKMGVPVSGERAVVRGAQGLVEFHQRVAAKRDSLPFDIDGVVYKVNSLGLQAELGFISREPRWAVAHKFPAEEQMTVVRDIDIQVGRTGKLTPVAKLEPVFVGGTTVSNATLHNEDETRRKDVRIGDTVIVRRAGDVIPEVVGVVLEKRPANAGEPFDLHRRLGGKCPVCGSHIVREEGEADWRCSGGLFCPAQRQAALLHFASRRAMDIEGLGYKLVEQLVEQQIVRTPADVYQLGMSALVDLERMGEKSALNLLGAIEQSKRTTLARFIYALGIRNVGEATAKDLARHFGKLENLMDADEAALQQVPDVGPVVAQSIVAFFAEPHNIEVVRALRAHGVQWAEHEVQAVRESPLGGKTFVLTGTLSGMTRDEAKEKLEALGAKVAGSVSKKTGYVVAGAEAGSKLDKALELGVPVLDEEKFMQMLEENK</sequence>
<comment type="similarity">
    <text evidence="14 15">Belongs to the NAD-dependent DNA ligase family. LigA subfamily.</text>
</comment>
<dbReference type="SMART" id="SM00278">
    <property type="entry name" value="HhH1"/>
    <property type="match status" value="4"/>
</dbReference>
<keyword evidence="7 15" id="KW-0227">DNA damage</keyword>
<name>A0AAN1SZZ3_9PROT</name>
<dbReference type="InterPro" id="IPR013839">
    <property type="entry name" value="DNAligase_adenylation"/>
</dbReference>
<keyword evidence="10 15" id="KW-0520">NAD</keyword>
<feature type="domain" description="BRCT" evidence="17">
    <location>
        <begin position="599"/>
        <end position="679"/>
    </location>
</feature>
<feature type="binding site" evidence="15">
    <location>
        <position position="440"/>
    </location>
    <ligand>
        <name>Zn(2+)</name>
        <dbReference type="ChEBI" id="CHEBI:29105"/>
    </ligand>
</feature>
<dbReference type="Pfam" id="PF03119">
    <property type="entry name" value="DNA_ligase_ZBD"/>
    <property type="match status" value="1"/>
</dbReference>
<dbReference type="EMBL" id="AP019536">
    <property type="protein sequence ID" value="BBI99300.1"/>
    <property type="molecule type" value="Genomic_DNA"/>
</dbReference>
<dbReference type="SMART" id="SM00532">
    <property type="entry name" value="LIGANc"/>
    <property type="match status" value="1"/>
</dbReference>
<dbReference type="NCBIfam" id="TIGR00575">
    <property type="entry name" value="dnlj"/>
    <property type="match status" value="1"/>
</dbReference>
<dbReference type="Proteomes" id="UP001319121">
    <property type="component" value="Chromosome"/>
</dbReference>
<dbReference type="GO" id="GO:0046872">
    <property type="term" value="F:metal ion binding"/>
    <property type="evidence" value="ECO:0007669"/>
    <property type="project" value="UniProtKB-KW"/>
</dbReference>
<dbReference type="Gene3D" id="1.10.287.610">
    <property type="entry name" value="Helix hairpin bin"/>
    <property type="match status" value="1"/>
</dbReference>
<dbReference type="Pfam" id="PF01653">
    <property type="entry name" value="DNA_ligase_aden"/>
    <property type="match status" value="1"/>
</dbReference>
<dbReference type="GO" id="GO:0005829">
    <property type="term" value="C:cytosol"/>
    <property type="evidence" value="ECO:0007669"/>
    <property type="project" value="TreeGrafter"/>
</dbReference>
<evidence type="ECO:0000256" key="11">
    <source>
        <dbReference type="ARBA" id="ARBA00023204"/>
    </source>
</evidence>
<feature type="binding site" evidence="15">
    <location>
        <position position="317"/>
    </location>
    <ligand>
        <name>NAD(+)</name>
        <dbReference type="ChEBI" id="CHEBI:57540"/>
    </ligand>
</feature>
<comment type="cofactor">
    <cofactor evidence="15">
        <name>Mg(2+)</name>
        <dbReference type="ChEBI" id="CHEBI:18420"/>
    </cofactor>
    <cofactor evidence="15">
        <name>Mn(2+)</name>
        <dbReference type="ChEBI" id="CHEBI:29035"/>
    </cofactor>
</comment>
<keyword evidence="8 15" id="KW-0862">Zinc</keyword>
<dbReference type="GO" id="GO:0006260">
    <property type="term" value="P:DNA replication"/>
    <property type="evidence" value="ECO:0007669"/>
    <property type="project" value="UniProtKB-KW"/>
</dbReference>
<dbReference type="FunFam" id="1.10.150.20:FF:000007">
    <property type="entry name" value="DNA ligase"/>
    <property type="match status" value="1"/>
</dbReference>
<dbReference type="InterPro" id="IPR033136">
    <property type="entry name" value="DNA_ligase_CS"/>
</dbReference>
<dbReference type="GO" id="GO:0003911">
    <property type="term" value="F:DNA ligase (NAD+) activity"/>
    <property type="evidence" value="ECO:0007669"/>
    <property type="project" value="UniProtKB-UniRule"/>
</dbReference>
<dbReference type="InterPro" id="IPR018239">
    <property type="entry name" value="DNA_ligase_AS"/>
</dbReference>
<dbReference type="InterPro" id="IPR041663">
    <property type="entry name" value="DisA/LigA_HHH"/>
</dbReference>
<dbReference type="SUPFAM" id="SSF56091">
    <property type="entry name" value="DNA ligase/mRNA capping enzyme, catalytic domain"/>
    <property type="match status" value="1"/>
</dbReference>
<dbReference type="InterPro" id="IPR001357">
    <property type="entry name" value="BRCT_dom"/>
</dbReference>
<dbReference type="PANTHER" id="PTHR23389">
    <property type="entry name" value="CHROMOSOME TRANSMISSION FIDELITY FACTOR 18"/>
    <property type="match status" value="1"/>
</dbReference>
<dbReference type="Gene3D" id="3.40.50.10190">
    <property type="entry name" value="BRCT domain"/>
    <property type="match status" value="1"/>
</dbReference>
<feature type="binding site" evidence="15">
    <location>
        <position position="293"/>
    </location>
    <ligand>
        <name>NAD(+)</name>
        <dbReference type="ChEBI" id="CHEBI:57540"/>
    </ligand>
</feature>
<dbReference type="FunFam" id="3.30.470.30:FF:000001">
    <property type="entry name" value="DNA ligase"/>
    <property type="match status" value="1"/>
</dbReference>
<dbReference type="SUPFAM" id="SSF50249">
    <property type="entry name" value="Nucleic acid-binding proteins"/>
    <property type="match status" value="1"/>
</dbReference>
<dbReference type="NCBIfam" id="NF005932">
    <property type="entry name" value="PRK07956.1"/>
    <property type="match status" value="1"/>
</dbReference>
<dbReference type="InterPro" id="IPR010994">
    <property type="entry name" value="RuvA_2-like"/>
</dbReference>
<dbReference type="InterPro" id="IPR013840">
    <property type="entry name" value="DNAligase_N"/>
</dbReference>
<keyword evidence="4 15" id="KW-0436">Ligase</keyword>
<dbReference type="PANTHER" id="PTHR23389:SF9">
    <property type="entry name" value="DNA LIGASE"/>
    <property type="match status" value="1"/>
</dbReference>
<dbReference type="InterPro" id="IPR003583">
    <property type="entry name" value="Hlx-hairpin-Hlx_DNA-bd_motif"/>
</dbReference>
<feature type="active site" description="N6-AMP-lysine intermediate" evidence="15">
    <location>
        <position position="119"/>
    </location>
</feature>
<evidence type="ECO:0000256" key="10">
    <source>
        <dbReference type="ARBA" id="ARBA00023027"/>
    </source>
</evidence>
<dbReference type="InterPro" id="IPR036420">
    <property type="entry name" value="BRCT_dom_sf"/>
</dbReference>
<feature type="binding site" evidence="15">
    <location>
        <position position="176"/>
    </location>
    <ligand>
        <name>NAD(+)</name>
        <dbReference type="ChEBI" id="CHEBI:57540"/>
    </ligand>
</feature>
<evidence type="ECO:0000256" key="15">
    <source>
        <dbReference type="HAMAP-Rule" id="MF_01588"/>
    </source>
</evidence>
<evidence type="ECO:0000256" key="9">
    <source>
        <dbReference type="ARBA" id="ARBA00022842"/>
    </source>
</evidence>
<accession>A0AAN1SZZ3</accession>
<dbReference type="FunFam" id="2.40.50.140:FF:000012">
    <property type="entry name" value="DNA ligase"/>
    <property type="match status" value="1"/>
</dbReference>
<evidence type="ECO:0000256" key="4">
    <source>
        <dbReference type="ARBA" id="ARBA00022598"/>
    </source>
</evidence>
<evidence type="ECO:0000313" key="19">
    <source>
        <dbReference type="Proteomes" id="UP001319121"/>
    </source>
</evidence>
<dbReference type="FunFam" id="3.40.50.10190:FF:000054">
    <property type="entry name" value="DNA ligase"/>
    <property type="match status" value="1"/>
</dbReference>
<keyword evidence="5 15" id="KW-0235">DNA replication</keyword>
<dbReference type="KEGG" id="fku:FGKAn22_09930"/>
<dbReference type="PROSITE" id="PS50172">
    <property type="entry name" value="BRCT"/>
    <property type="match status" value="1"/>
</dbReference>
<dbReference type="GO" id="GO:0006281">
    <property type="term" value="P:DNA repair"/>
    <property type="evidence" value="ECO:0007669"/>
    <property type="project" value="UniProtKB-KW"/>
</dbReference>
<feature type="binding site" evidence="15">
    <location>
        <position position="117"/>
    </location>
    <ligand>
        <name>NAD(+)</name>
        <dbReference type="ChEBI" id="CHEBI:57540"/>
    </ligand>
</feature>
<feature type="binding site" evidence="15">
    <location>
        <begin position="31"/>
        <end position="35"/>
    </location>
    <ligand>
        <name>NAD(+)</name>
        <dbReference type="ChEBI" id="CHEBI:57540"/>
    </ligand>
</feature>
<evidence type="ECO:0000256" key="2">
    <source>
        <dbReference type="ARBA" id="ARBA00012722"/>
    </source>
</evidence>
<evidence type="ECO:0000256" key="14">
    <source>
        <dbReference type="ARBA" id="ARBA00060881"/>
    </source>
</evidence>
<feature type="binding site" evidence="15">
    <location>
        <position position="419"/>
    </location>
    <ligand>
        <name>Zn(2+)</name>
        <dbReference type="ChEBI" id="CHEBI:29105"/>
    </ligand>
</feature>
<keyword evidence="9 15" id="KW-0460">Magnesium</keyword>
<evidence type="ECO:0000313" key="18">
    <source>
        <dbReference type="EMBL" id="BBI99300.1"/>
    </source>
</evidence>
<dbReference type="InterPro" id="IPR001679">
    <property type="entry name" value="DNA_ligase"/>
</dbReference>
<dbReference type="Gene3D" id="3.30.470.30">
    <property type="entry name" value="DNA ligase/mRNA capping enzyme"/>
    <property type="match status" value="1"/>
</dbReference>
<keyword evidence="12 15" id="KW-0464">Manganese</keyword>
<evidence type="ECO:0000256" key="13">
    <source>
        <dbReference type="ARBA" id="ARBA00034005"/>
    </source>
</evidence>
<comment type="caution">
    <text evidence="15">Lacks conserved residue(s) required for the propagation of feature annotation.</text>
</comment>
<dbReference type="Pfam" id="PF12826">
    <property type="entry name" value="HHH_2"/>
    <property type="match status" value="1"/>
</dbReference>
<evidence type="ECO:0000256" key="7">
    <source>
        <dbReference type="ARBA" id="ARBA00022763"/>
    </source>
</evidence>
<evidence type="ECO:0000256" key="1">
    <source>
        <dbReference type="ARBA" id="ARBA00004067"/>
    </source>
</evidence>
<feature type="binding site" evidence="15">
    <location>
        <position position="416"/>
    </location>
    <ligand>
        <name>Zn(2+)</name>
        <dbReference type="ChEBI" id="CHEBI:29105"/>
    </ligand>
</feature>
<comment type="catalytic activity">
    <reaction evidence="13 15 16">
        <text>NAD(+) + (deoxyribonucleotide)n-3'-hydroxyl + 5'-phospho-(deoxyribonucleotide)m = (deoxyribonucleotide)n+m + AMP + beta-nicotinamide D-nucleotide.</text>
        <dbReference type="EC" id="6.5.1.2"/>
    </reaction>
</comment>
<dbReference type="EC" id="6.5.1.2" evidence="2 15"/>
<dbReference type="FunFam" id="1.10.287.610:FF:000002">
    <property type="entry name" value="DNA ligase"/>
    <property type="match status" value="1"/>
</dbReference>
<dbReference type="HAMAP" id="MF_01588">
    <property type="entry name" value="DNA_ligase_A"/>
    <property type="match status" value="1"/>
</dbReference>
<gene>
    <name evidence="15 18" type="primary">ligA</name>
    <name evidence="18" type="ORF">FGKAn22_09930</name>
</gene>
<evidence type="ECO:0000256" key="6">
    <source>
        <dbReference type="ARBA" id="ARBA00022723"/>
    </source>
</evidence>